<evidence type="ECO:0000313" key="3">
    <source>
        <dbReference type="EMBL" id="ORY92503.1"/>
    </source>
</evidence>
<feature type="compositionally biased region" description="Basic residues" evidence="1">
    <location>
        <begin position="337"/>
        <end position="350"/>
    </location>
</feature>
<evidence type="ECO:0000256" key="1">
    <source>
        <dbReference type="SAM" id="MobiDB-lite"/>
    </source>
</evidence>
<feature type="compositionally biased region" description="Basic and acidic residues" evidence="1">
    <location>
        <begin position="311"/>
        <end position="326"/>
    </location>
</feature>
<evidence type="ECO:0000313" key="4">
    <source>
        <dbReference type="Proteomes" id="UP000193467"/>
    </source>
</evidence>
<protein>
    <submittedName>
        <fullName evidence="3">Uncharacterized protein</fullName>
    </submittedName>
</protein>
<feature type="compositionally biased region" description="Basic and acidic residues" evidence="1">
    <location>
        <begin position="677"/>
        <end position="689"/>
    </location>
</feature>
<feature type="region of interest" description="Disordered" evidence="1">
    <location>
        <begin position="88"/>
        <end position="119"/>
    </location>
</feature>
<feature type="compositionally biased region" description="Acidic residues" evidence="1">
    <location>
        <begin position="723"/>
        <end position="734"/>
    </location>
</feature>
<feature type="compositionally biased region" description="Polar residues" evidence="1">
    <location>
        <begin position="573"/>
        <end position="585"/>
    </location>
</feature>
<dbReference type="Proteomes" id="UP000193467">
    <property type="component" value="Unassembled WGS sequence"/>
</dbReference>
<feature type="compositionally biased region" description="Pro residues" evidence="1">
    <location>
        <begin position="227"/>
        <end position="237"/>
    </location>
</feature>
<evidence type="ECO:0000256" key="2">
    <source>
        <dbReference type="SAM" id="Phobius"/>
    </source>
</evidence>
<sequence length="876" mass="92780">MPTPPYTGLHASPSPPRPPSKQQQHDAPAPIASTSRQPYIPELQGRTRNQFTATESNCWCGAAPLGRRAKGAAALAIALLAPAAVTASPVSPLSPKQTGKQRALDSNAPTLPTPTAPPPSYPFFADPSQGSLDPPPSALFIAQEAVSIRRRKRAAVLPKYEFVDGSWIINPTATLRGRTAGGGGEAGLAAEDSATAPALQDNLDELTTTRKSSASTRHTSSTSPSLSSPPAPLPTPTPTTSANAPHGTPKIAAAASSTSFTIPDGWAATPRETNFYAVPVIVAMSVLVAITVVGTVVGSVVWRRKRRVKKNKEGEAEKGRMGRMMEKVGLGGSGEKKRSKGWKKGGKGKKGGGASGGGPAVAEATAAGLGRVDSRASSDVGSGSGGGRRAITRATASAIPPAGRLRPRRRRQPRTEDDEQEDEERSALTGSQPDRSTTPHDTLTSRLQARLRNPIHGAPPPSHTNQGPSTVFSRDLNRTSTHSTYSSGGRLSRTSSRAASLLSHENDPSRLLGQPQDIEDRPTLSRSSSRRSLAPSTHAPASPALSTHSNTSAFGSTVLDVPLPALGPPAYRPSSSTVQSTQRMSISRVPVPRIEVEEEEESAPSVSEPPARVERDAEGQLWHWPNEKPARQVTTPTTSRRSRRVPAPAPPPPAAADEQEEEDHPPADPSLYSAHLATDDKAVLARIREQASSPHRGGGQQVGTSSSSSRRPEQLPEASAPVDQEDEDDLVDEDGFQRLPLPASAPSASHPSPSAPSPSAPPAASLLPLPPRPVDLAFDYTTTTPSSALPSSADWKTSAGPSGSSRRRAPVEDEEGEEEQAFLPVYRTREREAERTRVLQMASAPPAEEEEVDEEQQRWVEEDRARWEGREEEGEV</sequence>
<dbReference type="OrthoDB" id="2538471at2759"/>
<feature type="compositionally biased region" description="Basic and acidic residues" evidence="1">
    <location>
        <begin position="827"/>
        <end position="837"/>
    </location>
</feature>
<dbReference type="EMBL" id="MCGR01000001">
    <property type="protein sequence ID" value="ORY92503.1"/>
    <property type="molecule type" value="Genomic_DNA"/>
</dbReference>
<feature type="compositionally biased region" description="Low complexity" evidence="1">
    <location>
        <begin position="483"/>
        <end position="503"/>
    </location>
</feature>
<feature type="region of interest" description="Disordered" evidence="1">
    <location>
        <begin position="1"/>
        <end position="48"/>
    </location>
</feature>
<reference evidence="3 4" key="1">
    <citation type="submission" date="2016-07" db="EMBL/GenBank/DDBJ databases">
        <title>Pervasive Adenine N6-methylation of Active Genes in Fungi.</title>
        <authorList>
            <consortium name="DOE Joint Genome Institute"/>
            <person name="Mondo S.J."/>
            <person name="Dannebaum R.O."/>
            <person name="Kuo R.C."/>
            <person name="Labutti K."/>
            <person name="Haridas S."/>
            <person name="Kuo A."/>
            <person name="Salamov A."/>
            <person name="Ahrendt S.R."/>
            <person name="Lipzen A."/>
            <person name="Sullivan W."/>
            <person name="Andreopoulos W.B."/>
            <person name="Clum A."/>
            <person name="Lindquist E."/>
            <person name="Daum C."/>
            <person name="Ramamoorthy G.K."/>
            <person name="Gryganskyi A."/>
            <person name="Culley D."/>
            <person name="Magnuson J.K."/>
            <person name="James T.Y."/>
            <person name="O'Malley M.A."/>
            <person name="Stajich J.E."/>
            <person name="Spatafora J.W."/>
            <person name="Visel A."/>
            <person name="Grigoriev I.V."/>
        </authorList>
    </citation>
    <scope>NUCLEOTIDE SEQUENCE [LARGE SCALE GENOMIC DNA]</scope>
    <source>
        <strain evidence="3 4">62-1032</strain>
    </source>
</reference>
<feature type="compositionally biased region" description="Polar residues" evidence="1">
    <location>
        <begin position="463"/>
        <end position="482"/>
    </location>
</feature>
<accession>A0A1Y2G3G7</accession>
<feature type="transmembrane region" description="Helical" evidence="2">
    <location>
        <begin position="276"/>
        <end position="302"/>
    </location>
</feature>
<feature type="region of interest" description="Disordered" evidence="1">
    <location>
        <begin position="306"/>
        <end position="549"/>
    </location>
</feature>
<feature type="compositionally biased region" description="Low complexity" evidence="1">
    <location>
        <begin position="781"/>
        <end position="804"/>
    </location>
</feature>
<feature type="compositionally biased region" description="Polar residues" evidence="1">
    <location>
        <begin position="428"/>
        <end position="447"/>
    </location>
</feature>
<organism evidence="3 4">
    <name type="scientific">Leucosporidium creatinivorum</name>
    <dbReference type="NCBI Taxonomy" id="106004"/>
    <lineage>
        <taxon>Eukaryota</taxon>
        <taxon>Fungi</taxon>
        <taxon>Dikarya</taxon>
        <taxon>Basidiomycota</taxon>
        <taxon>Pucciniomycotina</taxon>
        <taxon>Microbotryomycetes</taxon>
        <taxon>Leucosporidiales</taxon>
        <taxon>Leucosporidium</taxon>
    </lineage>
</organism>
<feature type="region of interest" description="Disordered" evidence="1">
    <location>
        <begin position="570"/>
        <end position="859"/>
    </location>
</feature>
<feature type="compositionally biased region" description="Low complexity" evidence="1">
    <location>
        <begin position="209"/>
        <end position="226"/>
    </location>
</feature>
<name>A0A1Y2G3G7_9BASI</name>
<feature type="region of interest" description="Disordered" evidence="1">
    <location>
        <begin position="208"/>
        <end position="249"/>
    </location>
</feature>
<gene>
    <name evidence="3" type="ORF">BCR35DRAFT_323069</name>
</gene>
<feature type="compositionally biased region" description="Low complexity" evidence="1">
    <location>
        <begin position="739"/>
        <end position="752"/>
    </location>
</feature>
<comment type="caution">
    <text evidence="3">The sequence shown here is derived from an EMBL/GenBank/DDBJ whole genome shotgun (WGS) entry which is preliminary data.</text>
</comment>
<proteinExistence type="predicted"/>
<keyword evidence="2" id="KW-1133">Transmembrane helix</keyword>
<keyword evidence="2" id="KW-0812">Transmembrane</keyword>
<dbReference type="AlphaFoldDB" id="A0A1Y2G3G7"/>
<keyword evidence="2" id="KW-0472">Membrane</keyword>
<keyword evidence="4" id="KW-1185">Reference proteome</keyword>
<dbReference type="InParanoid" id="A0A1Y2G3G7"/>